<dbReference type="InterPro" id="IPR012337">
    <property type="entry name" value="RNaseH-like_sf"/>
</dbReference>
<dbReference type="RefSeq" id="XP_014669984.1">
    <property type="nucleotide sequence ID" value="XM_014814498.1"/>
</dbReference>
<dbReference type="Gene3D" id="3.30.420.10">
    <property type="entry name" value="Ribonuclease H-like superfamily/Ribonuclease H"/>
    <property type="match status" value="1"/>
</dbReference>
<dbReference type="InterPro" id="IPR036397">
    <property type="entry name" value="RNaseH_sf"/>
</dbReference>
<evidence type="ECO:0000259" key="1">
    <source>
        <dbReference type="PROSITE" id="PS50879"/>
    </source>
</evidence>
<dbReference type="CDD" id="cd09276">
    <property type="entry name" value="Rnase_HI_RT_non_LTR"/>
    <property type="match status" value="1"/>
</dbReference>
<protein>
    <submittedName>
        <fullName evidence="3">Uncharacterized protein LOC106810992</fullName>
    </submittedName>
</protein>
<dbReference type="Pfam" id="PF00075">
    <property type="entry name" value="RNase_H"/>
    <property type="match status" value="1"/>
</dbReference>
<organism evidence="2 3">
    <name type="scientific">Priapulus caudatus</name>
    <name type="common">Priapulid worm</name>
    <dbReference type="NCBI Taxonomy" id="37621"/>
    <lineage>
        <taxon>Eukaryota</taxon>
        <taxon>Metazoa</taxon>
        <taxon>Ecdysozoa</taxon>
        <taxon>Scalidophora</taxon>
        <taxon>Priapulida</taxon>
        <taxon>Priapulimorpha</taxon>
        <taxon>Priapulimorphida</taxon>
        <taxon>Priapulidae</taxon>
        <taxon>Priapulus</taxon>
    </lineage>
</organism>
<sequence>MGALTKISALMADIGGLKMEIGASLYKACIRPLLEFAYPVWCCAPIDQILKLERVQRIALLRASGTLNSTPTAALEVMTNVPPLRIRYEEILAQEFIRIHRKPHTNHLRSMVLQHLDDRSYMDHRILTPLHQIKMAVKDLCREFDPRRVDHELVYLTERMHSSIVIRATNTWQTLGNSKTRTSIQASAARKITQQQNSETDNNWIIAFTDGSALGNPGPCGASAIIYANGMDSEPSSIRKAVSKKSSSYHGEIYAIYLAVDFTVNYSTTHHIAGIRIFSDCQSAILTVSNSTQHNNFTSLCSDILERVQQLYDKEIDVDICWVAGHAGLAANELACAETKIAAHEAADIEDAEHQAPLSLLEAKGETRKAVIRKWQHRWDISETGRTYYQNKPSVTVKSVRSKQYR</sequence>
<reference evidence="3" key="1">
    <citation type="submission" date="2025-08" db="UniProtKB">
        <authorList>
            <consortium name="RefSeq"/>
        </authorList>
    </citation>
    <scope>IDENTIFICATION</scope>
</reference>
<feature type="domain" description="RNase H type-1" evidence="1">
    <location>
        <begin position="201"/>
        <end position="344"/>
    </location>
</feature>
<evidence type="ECO:0000313" key="2">
    <source>
        <dbReference type="Proteomes" id="UP000695022"/>
    </source>
</evidence>
<dbReference type="SUPFAM" id="SSF53098">
    <property type="entry name" value="Ribonuclease H-like"/>
    <property type="match status" value="1"/>
</dbReference>
<dbReference type="InterPro" id="IPR002156">
    <property type="entry name" value="RNaseH_domain"/>
</dbReference>
<dbReference type="PROSITE" id="PS50879">
    <property type="entry name" value="RNASE_H_1"/>
    <property type="match status" value="1"/>
</dbReference>
<keyword evidence="2" id="KW-1185">Reference proteome</keyword>
<evidence type="ECO:0000313" key="3">
    <source>
        <dbReference type="RefSeq" id="XP_014669984.1"/>
    </source>
</evidence>
<proteinExistence type="predicted"/>
<dbReference type="Proteomes" id="UP000695022">
    <property type="component" value="Unplaced"/>
</dbReference>
<dbReference type="GeneID" id="106810992"/>
<gene>
    <name evidence="3" type="primary">LOC106810992</name>
</gene>
<name>A0ABM1ECR3_PRICU</name>
<accession>A0ABM1ECR3</accession>